<evidence type="ECO:0000259" key="1">
    <source>
        <dbReference type="Pfam" id="PF25137"/>
    </source>
</evidence>
<dbReference type="Proteomes" id="UP000521379">
    <property type="component" value="Unassembled WGS sequence"/>
</dbReference>
<comment type="caution">
    <text evidence="2">The sequence shown here is derived from an EMBL/GenBank/DDBJ whole genome shotgun (WGS) entry which is preliminary data.</text>
</comment>
<dbReference type="Gene3D" id="1.20.1090.10">
    <property type="entry name" value="Dehydroquinate synthase-like - alpha domain"/>
    <property type="match status" value="1"/>
</dbReference>
<proteinExistence type="predicted"/>
<keyword evidence="3" id="KW-1185">Reference proteome</keyword>
<organism evidence="2 3">
    <name type="scientific">Kocuria subflava</name>
    <dbReference type="NCBI Taxonomy" id="1736139"/>
    <lineage>
        <taxon>Bacteria</taxon>
        <taxon>Bacillati</taxon>
        <taxon>Actinomycetota</taxon>
        <taxon>Actinomycetes</taxon>
        <taxon>Micrococcales</taxon>
        <taxon>Micrococcaceae</taxon>
        <taxon>Kocuria</taxon>
    </lineage>
</organism>
<gene>
    <name evidence="2" type="ORF">GTW58_10025</name>
</gene>
<dbReference type="SUPFAM" id="SSF56796">
    <property type="entry name" value="Dehydroquinate synthase-like"/>
    <property type="match status" value="1"/>
</dbReference>
<evidence type="ECO:0000313" key="2">
    <source>
        <dbReference type="EMBL" id="NKE10261.1"/>
    </source>
</evidence>
<dbReference type="EMBL" id="JAAVUN010000020">
    <property type="protein sequence ID" value="NKE10261.1"/>
    <property type="molecule type" value="Genomic_DNA"/>
</dbReference>
<accession>A0A846U639</accession>
<dbReference type="InterPro" id="IPR056798">
    <property type="entry name" value="ADH_Fe_C"/>
</dbReference>
<sequence>MIMLAELLDQVGAPTRLADLGMRETDIPEAVQRVMSAVPSSNPVPVTEGAVTRLMSAALTGDVPSMSRSSW</sequence>
<evidence type="ECO:0000313" key="3">
    <source>
        <dbReference type="Proteomes" id="UP000521379"/>
    </source>
</evidence>
<dbReference type="AlphaFoldDB" id="A0A846U639"/>
<dbReference type="RefSeq" id="WP_119933343.1">
    <property type="nucleotide sequence ID" value="NZ_JAAVUN010000020.1"/>
</dbReference>
<name>A0A846U639_9MICC</name>
<feature type="domain" description="Fe-containing alcohol dehydrogenase-like C-terminal" evidence="1">
    <location>
        <begin position="4"/>
        <end position="58"/>
    </location>
</feature>
<protein>
    <submittedName>
        <fullName evidence="2">Maleylacetate reductase</fullName>
    </submittedName>
</protein>
<dbReference type="Pfam" id="PF25137">
    <property type="entry name" value="ADH_Fe_C"/>
    <property type="match status" value="1"/>
</dbReference>
<reference evidence="2 3" key="1">
    <citation type="submission" date="2020-02" db="EMBL/GenBank/DDBJ databases">
        <authorList>
            <person name="Sun Q."/>
        </authorList>
    </citation>
    <scope>NUCLEOTIDE SEQUENCE [LARGE SCALE GENOMIC DNA]</scope>
    <source>
        <strain evidence="2 3">YIM 13062</strain>
    </source>
</reference>